<protein>
    <recommendedName>
        <fullName evidence="4">Prokaryotic membrane lipoprotein lipid attachment site profile</fullName>
    </recommendedName>
</protein>
<dbReference type="AlphaFoldDB" id="A0A1L7R950"/>
<feature type="chain" id="PRO_5039573831" description="Prokaryotic membrane lipoprotein lipid attachment site profile" evidence="2">
    <location>
        <begin position="26"/>
        <end position="202"/>
    </location>
</feature>
<organism evidence="3">
    <name type="scientific">Actinomyces succiniciruminis</name>
    <dbReference type="NCBI Taxonomy" id="1522002"/>
    <lineage>
        <taxon>Bacteria</taxon>
        <taxon>Bacillati</taxon>
        <taxon>Actinomycetota</taxon>
        <taxon>Actinomycetes</taxon>
        <taxon>Actinomycetales</taxon>
        <taxon>Actinomycetaceae</taxon>
        <taxon>Actinomyces</taxon>
    </lineage>
</organism>
<evidence type="ECO:0000256" key="1">
    <source>
        <dbReference type="SAM" id="MobiDB-lite"/>
    </source>
</evidence>
<evidence type="ECO:0000313" key="3">
    <source>
        <dbReference type="EMBL" id="CED90371.1"/>
    </source>
</evidence>
<keyword evidence="2" id="KW-0732">Signal</keyword>
<proteinExistence type="predicted"/>
<name>A0A1L7R950_9ACTO</name>
<gene>
    <name evidence="3" type="ORF">AAM4_0476</name>
</gene>
<dbReference type="RefSeq" id="WP_210578746.1">
    <property type="nucleotide sequence ID" value="NZ_LK995471.1"/>
</dbReference>
<accession>A0A1L7R950</accession>
<evidence type="ECO:0000256" key="2">
    <source>
        <dbReference type="SAM" id="SignalP"/>
    </source>
</evidence>
<sequence>MKRRAAILGGVLPAALMLSACGSNGGGGAASSATPVEDVPQPAKPMAGPTDDPSAWTGIEAADGLSLAIPVAFEGPVTHDDWGSYTDSYDLNDASGTMLQRVMLGVVGEATSADGIRQMATFTNKFLIADYEEINRISWQQDENTAIDRVTFRWGDDASGAGTCWLVASKGIVAFVTLYGEYFDDGLRNGIEESLTFAQEES</sequence>
<reference evidence="3" key="1">
    <citation type="submission" date="2014-07" db="EMBL/GenBank/DDBJ databases">
        <authorList>
            <person name="Zhang J.E."/>
            <person name="Yang H."/>
            <person name="Guo J."/>
            <person name="Deng Z."/>
            <person name="Luo H."/>
            <person name="Luo M."/>
            <person name="Zhao B."/>
        </authorList>
    </citation>
    <scope>NUCLEOTIDE SEQUENCE</scope>
    <source>
        <strain evidence="3">AM4</strain>
    </source>
</reference>
<evidence type="ECO:0008006" key="4">
    <source>
        <dbReference type="Google" id="ProtNLM"/>
    </source>
</evidence>
<feature type="region of interest" description="Disordered" evidence="1">
    <location>
        <begin position="27"/>
        <end position="54"/>
    </location>
</feature>
<feature type="signal peptide" evidence="2">
    <location>
        <begin position="1"/>
        <end position="25"/>
    </location>
</feature>
<dbReference type="PROSITE" id="PS51257">
    <property type="entry name" value="PROKAR_LIPOPROTEIN"/>
    <property type="match status" value="1"/>
</dbReference>
<dbReference type="EMBL" id="LK995471">
    <property type="protein sequence ID" value="CED90371.1"/>
    <property type="molecule type" value="Genomic_DNA"/>
</dbReference>